<comment type="caution">
    <text evidence="2">The sequence shown here is derived from an EMBL/GenBank/DDBJ whole genome shotgun (WGS) entry which is preliminary data.</text>
</comment>
<feature type="compositionally biased region" description="Low complexity" evidence="1">
    <location>
        <begin position="334"/>
        <end position="345"/>
    </location>
</feature>
<gene>
    <name evidence="2" type="ORF">BASA50_008890</name>
</gene>
<feature type="region of interest" description="Disordered" evidence="1">
    <location>
        <begin position="44"/>
        <end position="93"/>
    </location>
</feature>
<keyword evidence="3" id="KW-1185">Reference proteome</keyword>
<evidence type="ECO:0000256" key="1">
    <source>
        <dbReference type="SAM" id="MobiDB-lite"/>
    </source>
</evidence>
<evidence type="ECO:0000313" key="3">
    <source>
        <dbReference type="Proteomes" id="UP001648503"/>
    </source>
</evidence>
<feature type="region of interest" description="Disordered" evidence="1">
    <location>
        <begin position="209"/>
        <end position="229"/>
    </location>
</feature>
<feature type="compositionally biased region" description="Polar residues" evidence="1">
    <location>
        <begin position="323"/>
        <end position="333"/>
    </location>
</feature>
<accession>A0ABQ8F275</accession>
<feature type="compositionally biased region" description="Polar residues" evidence="1">
    <location>
        <begin position="420"/>
        <end position="431"/>
    </location>
</feature>
<feature type="compositionally biased region" description="Polar residues" evidence="1">
    <location>
        <begin position="404"/>
        <end position="413"/>
    </location>
</feature>
<feature type="compositionally biased region" description="Polar residues" evidence="1">
    <location>
        <begin position="69"/>
        <end position="79"/>
    </location>
</feature>
<sequence>MLSSHTPHSLTDIATRKPVNYENTVEDCDGIQSYLDLYGDVSYTSSASQARPPNPLGYSSAVSPHQYPHTPNSTHPTHSGHSEKNHSHNGVKRRPFLSTKAIATGRTIADMFRGWTSSSNRKSSHARYNSECEMPSLHNQTSYGPMMHQQQKMSRDTSMPIVPYISSAASATSPRIGRNYAPPVPAVRHQRYSSARPLPTTPQVVLHQQPVHAPRDPRVRRPTGPRDIPVSLKATVDNKTRVAFLQTSQTEVMQELQKLNTLAAAYAACPDPRLEEQLREKWSQVKGKTEAMENNIMALFPVSAGVVSVDSAKDLVECTAPIKTSSSSTTVRNSEPSSSKSISNSTAEDGDTDNTTLACDRTPSSRSSSSGSEVIKKFAKKMGLDVRQASRTSETGRRFGPPSSEYTPSNGSGHTEMRQFLTNHSESTYLNGRSVPFTHKSDEETPIQKKPHYLARNEWASRKNNATLA</sequence>
<organism evidence="2 3">
    <name type="scientific">Batrachochytrium salamandrivorans</name>
    <dbReference type="NCBI Taxonomy" id="1357716"/>
    <lineage>
        <taxon>Eukaryota</taxon>
        <taxon>Fungi</taxon>
        <taxon>Fungi incertae sedis</taxon>
        <taxon>Chytridiomycota</taxon>
        <taxon>Chytridiomycota incertae sedis</taxon>
        <taxon>Chytridiomycetes</taxon>
        <taxon>Rhizophydiales</taxon>
        <taxon>Rhizophydiales incertae sedis</taxon>
        <taxon>Batrachochytrium</taxon>
    </lineage>
</organism>
<proteinExistence type="predicted"/>
<dbReference type="Proteomes" id="UP001648503">
    <property type="component" value="Unassembled WGS sequence"/>
</dbReference>
<protein>
    <submittedName>
        <fullName evidence="2">Uncharacterized protein</fullName>
    </submittedName>
</protein>
<reference evidence="2 3" key="1">
    <citation type="submission" date="2021-02" db="EMBL/GenBank/DDBJ databases">
        <title>Variation within the Batrachochytrium salamandrivorans European outbreak.</title>
        <authorList>
            <person name="Kelly M."/>
            <person name="Pasmans F."/>
            <person name="Shea T.P."/>
            <person name="Munoz J.F."/>
            <person name="Carranza S."/>
            <person name="Cuomo C.A."/>
            <person name="Martel A."/>
        </authorList>
    </citation>
    <scope>NUCLEOTIDE SEQUENCE [LARGE SCALE GENOMIC DNA]</scope>
    <source>
        <strain evidence="2 3">AMFP18/2</strain>
    </source>
</reference>
<name>A0ABQ8F275_9FUNG</name>
<dbReference type="EMBL" id="JAFCIX010000418">
    <property type="protein sequence ID" value="KAH6590889.1"/>
    <property type="molecule type" value="Genomic_DNA"/>
</dbReference>
<feature type="region of interest" description="Disordered" evidence="1">
    <location>
        <begin position="323"/>
        <end position="450"/>
    </location>
</feature>
<evidence type="ECO:0000313" key="2">
    <source>
        <dbReference type="EMBL" id="KAH6590889.1"/>
    </source>
</evidence>